<feature type="compositionally biased region" description="Polar residues" evidence="1">
    <location>
        <begin position="1"/>
        <end position="15"/>
    </location>
</feature>
<proteinExistence type="predicted"/>
<dbReference type="GeneID" id="87808377"/>
<evidence type="ECO:0000313" key="3">
    <source>
        <dbReference type="Proteomes" id="UP000827549"/>
    </source>
</evidence>
<sequence length="213" mass="24029">MSNSTFDTSNPNISMTTDTTDTTVCGDNSFEGSQSFNKEFSYIIRLMRMDGAEATQYTPTRDSLAMPSIHTPKPSITFLKDNLARNLDHIANDITGLACDLERLAAINRLRFWTHTTQENDYRFFIEVLQLFVVKMDKKVKAYQATYGTATSDQGPFSKRIIRHHPVGVRRFISWDVAGTAEGLAARVESLRDDMLAIQDCVYAVMDAEETCM</sequence>
<organism evidence="2 3">
    <name type="scientific">Vanrija pseudolonga</name>
    <dbReference type="NCBI Taxonomy" id="143232"/>
    <lineage>
        <taxon>Eukaryota</taxon>
        <taxon>Fungi</taxon>
        <taxon>Dikarya</taxon>
        <taxon>Basidiomycota</taxon>
        <taxon>Agaricomycotina</taxon>
        <taxon>Tremellomycetes</taxon>
        <taxon>Trichosporonales</taxon>
        <taxon>Trichosporonaceae</taxon>
        <taxon>Vanrija</taxon>
    </lineage>
</organism>
<evidence type="ECO:0000256" key="1">
    <source>
        <dbReference type="SAM" id="MobiDB-lite"/>
    </source>
</evidence>
<gene>
    <name evidence="2" type="ORF">LOC62_03G005147</name>
</gene>
<protein>
    <submittedName>
        <fullName evidence="2">Uncharacterized protein</fullName>
    </submittedName>
</protein>
<keyword evidence="3" id="KW-1185">Reference proteome</keyword>
<dbReference type="RefSeq" id="XP_062627656.1">
    <property type="nucleotide sequence ID" value="XM_062771672.1"/>
</dbReference>
<dbReference type="EMBL" id="CP086716">
    <property type="protein sequence ID" value="WOO81624.1"/>
    <property type="molecule type" value="Genomic_DNA"/>
</dbReference>
<accession>A0AAF0YD19</accession>
<name>A0AAF0YD19_9TREE</name>
<evidence type="ECO:0000313" key="2">
    <source>
        <dbReference type="EMBL" id="WOO81624.1"/>
    </source>
</evidence>
<reference evidence="2" key="1">
    <citation type="submission" date="2023-10" db="EMBL/GenBank/DDBJ databases">
        <authorList>
            <person name="Noh H."/>
        </authorList>
    </citation>
    <scope>NUCLEOTIDE SEQUENCE</scope>
    <source>
        <strain evidence="2">DUCC4014</strain>
    </source>
</reference>
<dbReference type="AlphaFoldDB" id="A0AAF0YD19"/>
<dbReference type="Proteomes" id="UP000827549">
    <property type="component" value="Chromosome 3"/>
</dbReference>
<feature type="region of interest" description="Disordered" evidence="1">
    <location>
        <begin position="1"/>
        <end position="20"/>
    </location>
</feature>